<organism evidence="1 2">
    <name type="scientific">Cytobacillus spartinae</name>
    <dbReference type="NCBI Taxonomy" id="3299023"/>
    <lineage>
        <taxon>Bacteria</taxon>
        <taxon>Bacillati</taxon>
        <taxon>Bacillota</taxon>
        <taxon>Bacilli</taxon>
        <taxon>Bacillales</taxon>
        <taxon>Bacillaceae</taxon>
        <taxon>Cytobacillus</taxon>
    </lineage>
</organism>
<evidence type="ECO:0000313" key="2">
    <source>
        <dbReference type="Proteomes" id="UP001601059"/>
    </source>
</evidence>
<dbReference type="Proteomes" id="UP001601059">
    <property type="component" value="Unassembled WGS sequence"/>
</dbReference>
<protein>
    <submittedName>
        <fullName evidence="1">Uncharacterized protein</fullName>
    </submittedName>
</protein>
<proteinExistence type="predicted"/>
<accession>A0ABW6K809</accession>
<gene>
    <name evidence="1" type="ORF">ACFYKX_06705</name>
</gene>
<name>A0ABW6K809_9BACI</name>
<evidence type="ECO:0000313" key="1">
    <source>
        <dbReference type="EMBL" id="MFE8700294.1"/>
    </source>
</evidence>
<sequence>MEQKQIASFVIRFHLADVDKDTSEKHWRIKVTHVQDDKETLFETTEDAMTFMKSIVEDQ</sequence>
<dbReference type="RefSeq" id="WP_389359332.1">
    <property type="nucleotide sequence ID" value="NZ_JBIACK010000002.1"/>
</dbReference>
<dbReference type="EMBL" id="JBIACK010000002">
    <property type="protein sequence ID" value="MFE8700294.1"/>
    <property type="molecule type" value="Genomic_DNA"/>
</dbReference>
<comment type="caution">
    <text evidence="1">The sequence shown here is derived from an EMBL/GenBank/DDBJ whole genome shotgun (WGS) entry which is preliminary data.</text>
</comment>
<reference evidence="1 2" key="1">
    <citation type="submission" date="2024-08" db="EMBL/GenBank/DDBJ databases">
        <title>Two novel Cytobacillus novel species.</title>
        <authorList>
            <person name="Liu G."/>
        </authorList>
    </citation>
    <scope>NUCLEOTIDE SEQUENCE [LARGE SCALE GENOMIC DNA]</scope>
    <source>
        <strain evidence="1 2">FJAT-54145</strain>
    </source>
</reference>
<keyword evidence="2" id="KW-1185">Reference proteome</keyword>